<evidence type="ECO:0000313" key="3">
    <source>
        <dbReference type="EMBL" id="RXW25729.1"/>
    </source>
</evidence>
<protein>
    <submittedName>
        <fullName evidence="3">Uncharacterized protein</fullName>
    </submittedName>
</protein>
<dbReference type="AlphaFoldDB" id="A0A4Q2DZ88"/>
<keyword evidence="1" id="KW-0175">Coiled coil</keyword>
<keyword evidence="4" id="KW-1185">Reference proteome</keyword>
<dbReference type="OrthoDB" id="3222645at2759"/>
<proteinExistence type="predicted"/>
<gene>
    <name evidence="3" type="ORF">EST38_g171</name>
</gene>
<feature type="compositionally biased region" description="Basic and acidic residues" evidence="2">
    <location>
        <begin position="89"/>
        <end position="141"/>
    </location>
</feature>
<sequence length="552" mass="61442">MWRRFSSLLTPGSTSHSSETGPSRSSSRTFKENNHLNGSNNYAESRPSGDMPADRRNPAGSHSRQQSDLHLSHESAPSSTFSSIGRRKKSEDKLKKSHDTKINSHEIWMEGGRKDKERDKDTKDKDSGSRKPAKDTVKSLLKDKESLTSQLQDLRIQLQGIEERDRITQTRCRTLENEVQTRKKKSAQDDEEIQSLITTSTHAAEAAAKHIQDLDQKNQGLEDQLRRMRERVQRAEAAAAAAQQAAASSASSVAFDVQRTSPTENRASQVFHSKADSYAGAEIIRMVETLNAEVLQCAAFVAEAVMATDINLKEEDRVVEKCRKRAVDRVGQRLVEAMKHNADSGAKDPFPLQLALQHTILTWSCYIVQSFTPENQDLNRHLTNIWGRVSNNEEAAVAGKWRAIMAAQLKGPGSTNYRAMFDDFRYMMVSAGWSTKATNSATLAANIQARLMTLESSILKLKEAVIEGITSTEMVPSMWVAGQPYHPAEMDSAYPDPTDPEFVNRPIVCSTDLGVQRLAVTRMKDGSLSRKFDTLLKPKVILPSALDDDEAL</sequence>
<accession>A0A4Q2DZ88</accession>
<feature type="compositionally biased region" description="Polar residues" evidence="2">
    <location>
        <begin position="74"/>
        <end position="83"/>
    </location>
</feature>
<organism evidence="3 4">
    <name type="scientific">Candolleomyces aberdarensis</name>
    <dbReference type="NCBI Taxonomy" id="2316362"/>
    <lineage>
        <taxon>Eukaryota</taxon>
        <taxon>Fungi</taxon>
        <taxon>Dikarya</taxon>
        <taxon>Basidiomycota</taxon>
        <taxon>Agaricomycotina</taxon>
        <taxon>Agaricomycetes</taxon>
        <taxon>Agaricomycetidae</taxon>
        <taxon>Agaricales</taxon>
        <taxon>Agaricineae</taxon>
        <taxon>Psathyrellaceae</taxon>
        <taxon>Candolleomyces</taxon>
    </lineage>
</organism>
<feature type="compositionally biased region" description="Low complexity" evidence="2">
    <location>
        <begin position="10"/>
        <end position="28"/>
    </location>
</feature>
<feature type="region of interest" description="Disordered" evidence="2">
    <location>
        <begin position="1"/>
        <end position="141"/>
    </location>
</feature>
<evidence type="ECO:0000313" key="4">
    <source>
        <dbReference type="Proteomes" id="UP000290288"/>
    </source>
</evidence>
<evidence type="ECO:0000256" key="2">
    <source>
        <dbReference type="SAM" id="MobiDB-lite"/>
    </source>
</evidence>
<dbReference type="EMBL" id="SDEE01000002">
    <property type="protein sequence ID" value="RXW25729.1"/>
    <property type="molecule type" value="Genomic_DNA"/>
</dbReference>
<dbReference type="Proteomes" id="UP000290288">
    <property type="component" value="Unassembled WGS sequence"/>
</dbReference>
<dbReference type="STRING" id="2316362.A0A4Q2DZ88"/>
<comment type="caution">
    <text evidence="3">The sequence shown here is derived from an EMBL/GenBank/DDBJ whole genome shotgun (WGS) entry which is preliminary data.</text>
</comment>
<reference evidence="3 4" key="1">
    <citation type="submission" date="2019-01" db="EMBL/GenBank/DDBJ databases">
        <title>Draft genome sequence of Psathyrella aberdarensis IHI B618.</title>
        <authorList>
            <person name="Buettner E."/>
            <person name="Kellner H."/>
        </authorList>
    </citation>
    <scope>NUCLEOTIDE SEQUENCE [LARGE SCALE GENOMIC DNA]</scope>
    <source>
        <strain evidence="3 4">IHI B618</strain>
    </source>
</reference>
<name>A0A4Q2DZ88_9AGAR</name>
<feature type="coiled-coil region" evidence="1">
    <location>
        <begin position="204"/>
        <end position="245"/>
    </location>
</feature>
<evidence type="ECO:0000256" key="1">
    <source>
        <dbReference type="SAM" id="Coils"/>
    </source>
</evidence>